<dbReference type="GO" id="GO:0009898">
    <property type="term" value="C:cytoplasmic side of plasma membrane"/>
    <property type="evidence" value="ECO:0007669"/>
    <property type="project" value="TreeGrafter"/>
</dbReference>
<dbReference type="GO" id="GO:0032511">
    <property type="term" value="P:late endosome to vacuole transport via multivesicular body sorting pathway"/>
    <property type="evidence" value="ECO:0007669"/>
    <property type="project" value="TreeGrafter"/>
</dbReference>
<proteinExistence type="inferred from homology"/>
<feature type="region of interest" description="Disordered" evidence="7">
    <location>
        <begin position="189"/>
        <end position="218"/>
    </location>
</feature>
<dbReference type="EMBL" id="VXIS01000207">
    <property type="protein sequence ID" value="KAA8896789.1"/>
    <property type="molecule type" value="Genomic_DNA"/>
</dbReference>
<dbReference type="InParanoid" id="A0A5J5EN38"/>
<dbReference type="GO" id="GO:0005771">
    <property type="term" value="C:multivesicular body"/>
    <property type="evidence" value="ECO:0007669"/>
    <property type="project" value="TreeGrafter"/>
</dbReference>
<evidence type="ECO:0000313" key="8">
    <source>
        <dbReference type="EMBL" id="KAA8896789.1"/>
    </source>
</evidence>
<evidence type="ECO:0000256" key="2">
    <source>
        <dbReference type="ARBA" id="ARBA00006190"/>
    </source>
</evidence>
<evidence type="ECO:0000256" key="4">
    <source>
        <dbReference type="ARBA" id="ARBA00040017"/>
    </source>
</evidence>
<comment type="caution">
    <text evidence="8">The sequence shown here is derived from an EMBL/GenBank/DDBJ whole genome shotgun (WGS) entry which is preliminary data.</text>
</comment>
<keyword evidence="9" id="KW-1185">Reference proteome</keyword>
<dbReference type="FunCoup" id="A0A5J5EN38">
    <property type="interactions" value="711"/>
</dbReference>
<evidence type="ECO:0000313" key="9">
    <source>
        <dbReference type="Proteomes" id="UP000326924"/>
    </source>
</evidence>
<evidence type="ECO:0000256" key="7">
    <source>
        <dbReference type="SAM" id="MobiDB-lite"/>
    </source>
</evidence>
<dbReference type="GO" id="GO:0000815">
    <property type="term" value="C:ESCRT III complex"/>
    <property type="evidence" value="ECO:0007669"/>
    <property type="project" value="TreeGrafter"/>
</dbReference>
<keyword evidence="6" id="KW-0175">Coiled coil</keyword>
<keyword evidence="3" id="KW-0967">Endosome</keyword>
<dbReference type="Pfam" id="PF03357">
    <property type="entry name" value="Snf7"/>
    <property type="match status" value="1"/>
</dbReference>
<feature type="compositionally biased region" description="Basic and acidic residues" evidence="7">
    <location>
        <begin position="208"/>
        <end position="218"/>
    </location>
</feature>
<name>A0A5J5EN38_9PEZI</name>
<comment type="subcellular location">
    <subcellularLocation>
        <location evidence="1">Endosome</location>
    </subcellularLocation>
</comment>
<protein>
    <recommendedName>
        <fullName evidence="4">Vacuolar-sorting protein SNF7</fullName>
    </recommendedName>
    <alternativeName>
        <fullName evidence="5">Vacuolar protein-sorting-associated protein 32</fullName>
    </alternativeName>
</protein>
<sequence>MMASFFSYFGGGATAKRNNASKEAIVKLRQQLEMLRKREIHTEKQMLEQDVIARKNVTTNKTVARAALKRKKVLEQNLITTQQHINTLEQQMNAVETANLNLETVKVMKEASDAMKGMNKRIGINDIDETMEEIREGMQLNKEISEAISSVNTVDPNEEDELEEMLADMEQKALDDKIISAPSVPVTAHGQAVQPVAARPQEEDEEEELRKLQAEMAM</sequence>
<evidence type="ECO:0000256" key="3">
    <source>
        <dbReference type="ARBA" id="ARBA00022753"/>
    </source>
</evidence>
<reference evidence="8 9" key="1">
    <citation type="submission" date="2019-09" db="EMBL/GenBank/DDBJ databases">
        <title>Draft genome of the ectomycorrhizal ascomycete Sphaerosporella brunnea.</title>
        <authorList>
            <consortium name="DOE Joint Genome Institute"/>
            <person name="Benucci G.M."/>
            <person name="Marozzi G."/>
            <person name="Antonielli L."/>
            <person name="Sanchez S."/>
            <person name="Marco P."/>
            <person name="Wang X."/>
            <person name="Falini L.B."/>
            <person name="Barry K."/>
            <person name="Haridas S."/>
            <person name="Lipzen A."/>
            <person name="Labutti K."/>
            <person name="Grigoriev I.V."/>
            <person name="Murat C."/>
            <person name="Martin F."/>
            <person name="Albertini E."/>
            <person name="Donnini D."/>
            <person name="Bonito G."/>
        </authorList>
    </citation>
    <scope>NUCLEOTIDE SEQUENCE [LARGE SCALE GENOMIC DNA]</scope>
    <source>
        <strain evidence="8 9">Sb_GMNB300</strain>
    </source>
</reference>
<feature type="coiled-coil region" evidence="6">
    <location>
        <begin position="71"/>
        <end position="105"/>
    </location>
</feature>
<organism evidence="8 9">
    <name type="scientific">Sphaerosporella brunnea</name>
    <dbReference type="NCBI Taxonomy" id="1250544"/>
    <lineage>
        <taxon>Eukaryota</taxon>
        <taxon>Fungi</taxon>
        <taxon>Dikarya</taxon>
        <taxon>Ascomycota</taxon>
        <taxon>Pezizomycotina</taxon>
        <taxon>Pezizomycetes</taxon>
        <taxon>Pezizales</taxon>
        <taxon>Pyronemataceae</taxon>
        <taxon>Sphaerosporella</taxon>
    </lineage>
</organism>
<dbReference type="InterPro" id="IPR005024">
    <property type="entry name" value="Snf7_fam"/>
</dbReference>
<dbReference type="GO" id="GO:0006900">
    <property type="term" value="P:vesicle budding from membrane"/>
    <property type="evidence" value="ECO:0007669"/>
    <property type="project" value="TreeGrafter"/>
</dbReference>
<accession>A0A5J5EN38</accession>
<dbReference type="PANTHER" id="PTHR22761:SF10">
    <property type="entry name" value="GH13992P"/>
    <property type="match status" value="1"/>
</dbReference>
<evidence type="ECO:0000256" key="6">
    <source>
        <dbReference type="SAM" id="Coils"/>
    </source>
</evidence>
<evidence type="ECO:0000256" key="1">
    <source>
        <dbReference type="ARBA" id="ARBA00004177"/>
    </source>
</evidence>
<gene>
    <name evidence="8" type="ORF">FN846DRAFT_964797</name>
</gene>
<dbReference type="OrthoDB" id="5592979at2759"/>
<dbReference type="Gene3D" id="1.10.287.1060">
    <property type="entry name" value="ESAT-6-like"/>
    <property type="match status" value="1"/>
</dbReference>
<comment type="similarity">
    <text evidence="2">Belongs to the SNF7 family.</text>
</comment>
<dbReference type="Proteomes" id="UP000326924">
    <property type="component" value="Unassembled WGS sequence"/>
</dbReference>
<dbReference type="AlphaFoldDB" id="A0A5J5EN38"/>
<evidence type="ECO:0000256" key="5">
    <source>
        <dbReference type="ARBA" id="ARBA00042586"/>
    </source>
</evidence>
<dbReference type="PANTHER" id="PTHR22761">
    <property type="entry name" value="CHARGED MULTIVESICULAR BODY PROTEIN"/>
    <property type="match status" value="1"/>
</dbReference>
<feature type="coiled-coil region" evidence="6">
    <location>
        <begin position="18"/>
        <end position="45"/>
    </location>
</feature>